<dbReference type="VEuPathDB" id="FungiDB:BCV72DRAFT_207675"/>
<evidence type="ECO:0000313" key="1">
    <source>
        <dbReference type="EMBL" id="ORE22288.1"/>
    </source>
</evidence>
<dbReference type="Proteomes" id="UP000242381">
    <property type="component" value="Unassembled WGS sequence"/>
</dbReference>
<dbReference type="AlphaFoldDB" id="A0A1X0SDV4"/>
<evidence type="ECO:0000313" key="2">
    <source>
        <dbReference type="Proteomes" id="UP000242381"/>
    </source>
</evidence>
<organism evidence="1 2">
    <name type="scientific">Rhizopus microsporus</name>
    <dbReference type="NCBI Taxonomy" id="58291"/>
    <lineage>
        <taxon>Eukaryota</taxon>
        <taxon>Fungi</taxon>
        <taxon>Fungi incertae sedis</taxon>
        <taxon>Mucoromycota</taxon>
        <taxon>Mucoromycotina</taxon>
        <taxon>Mucoromycetes</taxon>
        <taxon>Mucorales</taxon>
        <taxon>Mucorineae</taxon>
        <taxon>Rhizopodaceae</taxon>
        <taxon>Rhizopus</taxon>
    </lineage>
</organism>
<gene>
    <name evidence="1" type="ORF">BCV71DRAFT_172012</name>
</gene>
<evidence type="ECO:0008006" key="3">
    <source>
        <dbReference type="Google" id="ProtNLM"/>
    </source>
</evidence>
<dbReference type="EMBL" id="KV921268">
    <property type="protein sequence ID" value="ORE22288.1"/>
    <property type="molecule type" value="Genomic_DNA"/>
</dbReference>
<sequence length="72" mass="8374">ISESGLQKHMKEKIRLFLKSSSVHTMDRDATRNIEFRYKIITEWKAAGVDFQNNCVFIDEAGFNSHQIKSRA</sequence>
<feature type="non-terminal residue" evidence="1">
    <location>
        <position position="1"/>
    </location>
</feature>
<proteinExistence type="predicted"/>
<name>A0A1X0SDV4_RHIZD</name>
<reference evidence="1 2" key="1">
    <citation type="journal article" date="2016" name="Proc. Natl. Acad. Sci. U.S.A.">
        <title>Lipid metabolic changes in an early divergent fungus govern the establishment of a mutualistic symbiosis with endobacteria.</title>
        <authorList>
            <person name="Lastovetsky O.A."/>
            <person name="Gaspar M.L."/>
            <person name="Mondo S.J."/>
            <person name="LaButti K.M."/>
            <person name="Sandor L."/>
            <person name="Grigoriev I.V."/>
            <person name="Henry S.A."/>
            <person name="Pawlowska T.E."/>
        </authorList>
    </citation>
    <scope>NUCLEOTIDE SEQUENCE [LARGE SCALE GENOMIC DNA]</scope>
    <source>
        <strain evidence="1 2">ATCC 11559</strain>
    </source>
</reference>
<dbReference type="OMA" id="HTMDRDA"/>
<protein>
    <recommendedName>
        <fullName evidence="3">Tc1-like transposase DDE domain-containing protein</fullName>
    </recommendedName>
</protein>
<accession>A0A1X0SDV4</accession>